<dbReference type="AlphaFoldDB" id="A0A2I2Y774"/>
<dbReference type="CTD" id="337985"/>
<sequence length="44" mass="4909">MSYYGNYYGGLGYGYDCKYSYTSGFGAFRILDCGYRCGCGGVWI</sequence>
<reference evidence="1" key="3">
    <citation type="submission" date="2025-08" db="UniProtKB">
        <authorList>
            <consortium name="Ensembl"/>
        </authorList>
    </citation>
    <scope>IDENTIFICATION</scope>
</reference>
<organism evidence="1 2">
    <name type="scientific">Gorilla gorilla gorilla</name>
    <name type="common">Western lowland gorilla</name>
    <dbReference type="NCBI Taxonomy" id="9595"/>
    <lineage>
        <taxon>Eukaryota</taxon>
        <taxon>Metazoa</taxon>
        <taxon>Chordata</taxon>
        <taxon>Craniata</taxon>
        <taxon>Vertebrata</taxon>
        <taxon>Euteleostomi</taxon>
        <taxon>Mammalia</taxon>
        <taxon>Eutheria</taxon>
        <taxon>Euarchontoglires</taxon>
        <taxon>Primates</taxon>
        <taxon>Haplorrhini</taxon>
        <taxon>Catarrhini</taxon>
        <taxon>Hominidae</taxon>
        <taxon>Gorilla</taxon>
    </lineage>
</organism>
<evidence type="ECO:0000313" key="2">
    <source>
        <dbReference type="Proteomes" id="UP000001519"/>
    </source>
</evidence>
<dbReference type="KEGG" id="ggo:101154219"/>
<reference evidence="1" key="4">
    <citation type="submission" date="2025-09" db="UniProtKB">
        <authorList>
            <consortium name="Ensembl"/>
        </authorList>
    </citation>
    <scope>IDENTIFICATION</scope>
</reference>
<reference evidence="1 2" key="2">
    <citation type="journal article" date="2012" name="Nature">
        <title>Insights into hominid evolution from the gorilla genome sequence.</title>
        <authorList>
            <person name="Scally A."/>
            <person name="Dutheil J.Y."/>
            <person name="Hillier L.W."/>
            <person name="Jordan G.E."/>
            <person name="Goodhead I."/>
            <person name="Herrero J."/>
            <person name="Hobolth A."/>
            <person name="Lappalainen T."/>
            <person name="Mailund T."/>
            <person name="Marques-Bonet T."/>
            <person name="McCarthy S."/>
            <person name="Montgomery S.H."/>
            <person name="Schwalie P.C."/>
            <person name="Tang Y.A."/>
            <person name="Ward M.C."/>
            <person name="Xue Y."/>
            <person name="Yngvadottir B."/>
            <person name="Alkan C."/>
            <person name="Andersen L.N."/>
            <person name="Ayub Q."/>
            <person name="Ball E.V."/>
            <person name="Beal K."/>
            <person name="Bradley B.J."/>
            <person name="Chen Y."/>
            <person name="Clee C.M."/>
            <person name="Fitzgerald S."/>
            <person name="Graves T.A."/>
            <person name="Gu Y."/>
            <person name="Heath P."/>
            <person name="Heger A."/>
            <person name="Karakoc E."/>
            <person name="Kolb-Kokocinski A."/>
            <person name="Laird G.K."/>
            <person name="Lunter G."/>
            <person name="Meader S."/>
            <person name="Mort M."/>
            <person name="Mullikin J.C."/>
            <person name="Munch K."/>
            <person name="O'Connor T.D."/>
            <person name="Phillips A.D."/>
            <person name="Prado-Martinez J."/>
            <person name="Rogers A.S."/>
            <person name="Sajjadian S."/>
            <person name="Schmidt D."/>
            <person name="Shaw K."/>
            <person name="Simpson J.T."/>
            <person name="Stenson P.D."/>
            <person name="Turner D.J."/>
            <person name="Vigilant L."/>
            <person name="Vilella A.J."/>
            <person name="Whitener W."/>
            <person name="Zhu B."/>
            <person name="Cooper D.N."/>
            <person name="de Jong P."/>
            <person name="Dermitzakis E.T."/>
            <person name="Eichler E.E."/>
            <person name="Flicek P."/>
            <person name="Goldman N."/>
            <person name="Mundy N.I."/>
            <person name="Ning Z."/>
            <person name="Odom D.T."/>
            <person name="Ponting C.P."/>
            <person name="Quail M.A."/>
            <person name="Ryder O.A."/>
            <person name="Searle S.M."/>
            <person name="Warren W.C."/>
            <person name="Wilson R.K."/>
            <person name="Schierup M.H."/>
            <person name="Rogers J."/>
            <person name="Tyler-Smith C."/>
            <person name="Durbin R."/>
        </authorList>
    </citation>
    <scope>NUCLEOTIDE SEQUENCE [LARGE SCALE GENOMIC DNA]</scope>
</reference>
<name>A0A2I2Y774_GORGO</name>
<reference evidence="2" key="1">
    <citation type="submission" date="2011-05" db="EMBL/GenBank/DDBJ databases">
        <title>Insights into the evolution of the great apes provided by the gorilla genome.</title>
        <authorList>
            <person name="Scally A."/>
        </authorList>
    </citation>
    <scope>NUCLEOTIDE SEQUENCE [LARGE SCALE GENOMIC DNA]</scope>
</reference>
<gene>
    <name evidence="1" type="primary">LOC101154219</name>
</gene>
<evidence type="ECO:0000313" key="1">
    <source>
        <dbReference type="Ensembl" id="ENSGGOP00000030766.1"/>
    </source>
</evidence>
<dbReference type="EMBL" id="CABD030119056">
    <property type="status" value="NOT_ANNOTATED_CDS"/>
    <property type="molecule type" value="Genomic_DNA"/>
</dbReference>
<dbReference type="STRING" id="9593.ENSGGOP00000030766"/>
<dbReference type="InParanoid" id="A0A2I2Y774"/>
<dbReference type="GeneTree" id="ENSGT00410000029383"/>
<protein>
    <submittedName>
        <fullName evidence="1">Keratin associated protein 20-3</fullName>
    </submittedName>
</protein>
<keyword evidence="2" id="KW-1185">Reference proteome</keyword>
<dbReference type="Proteomes" id="UP000001519">
    <property type="component" value="Chromosome 21"/>
</dbReference>
<proteinExistence type="predicted"/>
<accession>A0A2I2Y774</accession>
<dbReference type="Ensembl" id="ENSGGOT00000056219.1">
    <property type="protein sequence ID" value="ENSGGOP00000030766.1"/>
    <property type="gene ID" value="ENSGGOG00000038558.1"/>
</dbReference>